<comment type="caution">
    <text evidence="1">The sequence shown here is derived from an EMBL/GenBank/DDBJ whole genome shotgun (WGS) entry which is preliminary data.</text>
</comment>
<reference evidence="1 2" key="1">
    <citation type="submission" date="2019-02" db="EMBL/GenBank/DDBJ databases">
        <authorList>
            <person name="Zhang G."/>
        </authorList>
    </citation>
    <scope>NUCLEOTIDE SEQUENCE [LARGE SCALE GENOMIC DNA]</scope>
    <source>
        <strain evidence="1 2">CMB17</strain>
    </source>
</reference>
<proteinExistence type="predicted"/>
<dbReference type="SUPFAM" id="SSF52799">
    <property type="entry name" value="(Phosphotyrosine protein) phosphatases II"/>
    <property type="match status" value="1"/>
</dbReference>
<organism evidence="1 2">
    <name type="scientific">Paracoccus sediminis</name>
    <dbReference type="NCBI Taxonomy" id="1214787"/>
    <lineage>
        <taxon>Bacteria</taxon>
        <taxon>Pseudomonadati</taxon>
        <taxon>Pseudomonadota</taxon>
        <taxon>Alphaproteobacteria</taxon>
        <taxon>Rhodobacterales</taxon>
        <taxon>Paracoccaceae</taxon>
        <taxon>Paracoccus</taxon>
    </lineage>
</organism>
<name>A0ABY1YLS2_9RHOB</name>
<gene>
    <name evidence="1" type="ORF">EYF88_06590</name>
</gene>
<dbReference type="Proteomes" id="UP000292859">
    <property type="component" value="Unassembled WGS sequence"/>
</dbReference>
<sequence length="67" mass="6888">MLTVAGYGAFLQPTGNVHEVSKGQVYRAAQLDAAQVLEPIEALKAAPKPVPIDCRGGADRTGLAAAL</sequence>
<evidence type="ECO:0000313" key="1">
    <source>
        <dbReference type="EMBL" id="TBN51454.1"/>
    </source>
</evidence>
<evidence type="ECO:0000313" key="2">
    <source>
        <dbReference type="Proteomes" id="UP000292859"/>
    </source>
</evidence>
<dbReference type="EMBL" id="SIRL01000003">
    <property type="protein sequence ID" value="TBN51454.1"/>
    <property type="molecule type" value="Genomic_DNA"/>
</dbReference>
<dbReference type="InterPro" id="IPR029021">
    <property type="entry name" value="Prot-tyrosine_phosphatase-like"/>
</dbReference>
<keyword evidence="2" id="KW-1185">Reference proteome</keyword>
<dbReference type="RefSeq" id="WP_131023320.1">
    <property type="nucleotide sequence ID" value="NZ_FZNM01000003.1"/>
</dbReference>
<evidence type="ECO:0008006" key="3">
    <source>
        <dbReference type="Google" id="ProtNLM"/>
    </source>
</evidence>
<protein>
    <recommendedName>
        <fullName evidence="3">Tyrosine phosphatase family protein</fullName>
    </recommendedName>
</protein>
<accession>A0ABY1YLS2</accession>